<feature type="transmembrane region" description="Helical" evidence="1">
    <location>
        <begin position="55"/>
        <end position="73"/>
    </location>
</feature>
<feature type="domain" description="YcxB-like C-terminal" evidence="2">
    <location>
        <begin position="91"/>
        <end position="147"/>
    </location>
</feature>
<keyword evidence="1" id="KW-0472">Membrane</keyword>
<dbReference type="EMBL" id="CYZE01000002">
    <property type="protein sequence ID" value="CUN73926.1"/>
    <property type="molecule type" value="Genomic_DNA"/>
</dbReference>
<dbReference type="Proteomes" id="UP000261257">
    <property type="component" value="Unassembled WGS sequence"/>
</dbReference>
<feature type="transmembrane region" description="Helical" evidence="1">
    <location>
        <begin position="20"/>
        <end position="43"/>
    </location>
</feature>
<proteinExistence type="predicted"/>
<evidence type="ECO:0000313" key="3">
    <source>
        <dbReference type="EMBL" id="CUN73926.1"/>
    </source>
</evidence>
<dbReference type="InterPro" id="IPR025588">
    <property type="entry name" value="YcxB-like_C"/>
</dbReference>
<dbReference type="Pfam" id="PF14317">
    <property type="entry name" value="YcxB"/>
    <property type="match status" value="1"/>
</dbReference>
<dbReference type="EMBL" id="QSSQ01000003">
    <property type="protein sequence ID" value="RGM07376.1"/>
    <property type="molecule type" value="Genomic_DNA"/>
</dbReference>
<evidence type="ECO:0000313" key="5">
    <source>
        <dbReference type="Proteomes" id="UP000095651"/>
    </source>
</evidence>
<evidence type="ECO:0000259" key="2">
    <source>
        <dbReference type="Pfam" id="PF14317"/>
    </source>
</evidence>
<name>A0A173ZEJ2_9FIRM</name>
<accession>A0A173ZEJ2</accession>
<keyword evidence="1" id="KW-0812">Transmembrane</keyword>
<organism evidence="3 5">
    <name type="scientific">Hungatella hathewayi</name>
    <dbReference type="NCBI Taxonomy" id="154046"/>
    <lineage>
        <taxon>Bacteria</taxon>
        <taxon>Bacillati</taxon>
        <taxon>Bacillota</taxon>
        <taxon>Clostridia</taxon>
        <taxon>Lachnospirales</taxon>
        <taxon>Lachnospiraceae</taxon>
        <taxon>Hungatella</taxon>
    </lineage>
</organism>
<dbReference type="RefSeq" id="WP_055653238.1">
    <property type="nucleotide sequence ID" value="NZ_CABIXC010000002.1"/>
</dbReference>
<dbReference type="Proteomes" id="UP000095651">
    <property type="component" value="Unassembled WGS sequence"/>
</dbReference>
<reference evidence="4 6" key="2">
    <citation type="submission" date="2018-08" db="EMBL/GenBank/DDBJ databases">
        <title>A genome reference for cultivated species of the human gut microbiota.</title>
        <authorList>
            <person name="Zou Y."/>
            <person name="Xue W."/>
            <person name="Luo G."/>
        </authorList>
    </citation>
    <scope>NUCLEOTIDE SEQUENCE [LARGE SCALE GENOMIC DNA]</scope>
    <source>
        <strain evidence="4 6">TF05-11AC</strain>
    </source>
</reference>
<protein>
    <submittedName>
        <fullName evidence="4">YcxB family protein</fullName>
    </submittedName>
</protein>
<dbReference type="AlphaFoldDB" id="A0A173ZEJ2"/>
<evidence type="ECO:0000313" key="4">
    <source>
        <dbReference type="EMBL" id="RGM07376.1"/>
    </source>
</evidence>
<evidence type="ECO:0000313" key="6">
    <source>
        <dbReference type="Proteomes" id="UP000261257"/>
    </source>
</evidence>
<sequence>MKYKYTYRNTAGELWQLSMYYTYGSVVGMCNLIFTAAVIALTINKWNTVSGVWRFLLLLACCLFTVIQPLAVWRKAEKQAAGIGRDTEMEFGDAGIRIRVGDENSVIPWTAVKKISKKPTMIILFSDTTHGYVLTNRVLGKDREAFYNYVTSKSAV</sequence>
<gene>
    <name evidence="4" type="ORF">DXC39_06575</name>
    <name evidence="3" type="ORF">ERS852407_00963</name>
</gene>
<keyword evidence="1" id="KW-1133">Transmembrane helix</keyword>
<reference evidence="3 5" key="1">
    <citation type="submission" date="2015-09" db="EMBL/GenBank/DDBJ databases">
        <authorList>
            <consortium name="Pathogen Informatics"/>
        </authorList>
    </citation>
    <scope>NUCLEOTIDE SEQUENCE [LARGE SCALE GENOMIC DNA]</scope>
    <source>
        <strain evidence="3 5">2789STDY5608850</strain>
    </source>
</reference>
<evidence type="ECO:0000256" key="1">
    <source>
        <dbReference type="SAM" id="Phobius"/>
    </source>
</evidence>